<comment type="caution">
    <text evidence="2">The sequence shown here is derived from an EMBL/GenBank/DDBJ whole genome shotgun (WGS) entry which is preliminary data.</text>
</comment>
<sequence>MKFFKALAILATTATTLVFAQDATQSPCMVCLQDSLQSLPACTGLKIVIGDMDPSSDPAYAACLCSSLDGAWVDKCIATCGQDIVSFKKAYSQNIQDAGLKCGAQPTFIPVHPIA</sequence>
<protein>
    <recommendedName>
        <fullName evidence="4">Extracellular membrane protein CFEM domain-containing protein</fullName>
    </recommendedName>
</protein>
<evidence type="ECO:0000256" key="1">
    <source>
        <dbReference type="SAM" id="SignalP"/>
    </source>
</evidence>
<keyword evidence="3" id="KW-1185">Reference proteome</keyword>
<evidence type="ECO:0000313" key="2">
    <source>
        <dbReference type="EMBL" id="KAG0282065.1"/>
    </source>
</evidence>
<gene>
    <name evidence="2" type="ORF">BGZ96_000860</name>
</gene>
<dbReference type="Proteomes" id="UP001194696">
    <property type="component" value="Unassembled WGS sequence"/>
</dbReference>
<evidence type="ECO:0000313" key="3">
    <source>
        <dbReference type="Proteomes" id="UP001194696"/>
    </source>
</evidence>
<organism evidence="2 3">
    <name type="scientific">Linnemannia gamsii</name>
    <dbReference type="NCBI Taxonomy" id="64522"/>
    <lineage>
        <taxon>Eukaryota</taxon>
        <taxon>Fungi</taxon>
        <taxon>Fungi incertae sedis</taxon>
        <taxon>Mucoromycota</taxon>
        <taxon>Mortierellomycotina</taxon>
        <taxon>Mortierellomycetes</taxon>
        <taxon>Mortierellales</taxon>
        <taxon>Mortierellaceae</taxon>
        <taxon>Linnemannia</taxon>
    </lineage>
</organism>
<keyword evidence="1" id="KW-0732">Signal</keyword>
<accession>A0ABQ7JN80</accession>
<reference evidence="2 3" key="1">
    <citation type="journal article" date="2020" name="Fungal Divers.">
        <title>Resolving the Mortierellaceae phylogeny through synthesis of multi-gene phylogenetics and phylogenomics.</title>
        <authorList>
            <person name="Vandepol N."/>
            <person name="Liber J."/>
            <person name="Desiro A."/>
            <person name="Na H."/>
            <person name="Kennedy M."/>
            <person name="Barry K."/>
            <person name="Grigoriev I.V."/>
            <person name="Miller A.N."/>
            <person name="O'Donnell K."/>
            <person name="Stajich J.E."/>
            <person name="Bonito G."/>
        </authorList>
    </citation>
    <scope>NUCLEOTIDE SEQUENCE [LARGE SCALE GENOMIC DNA]</scope>
    <source>
        <strain evidence="2 3">AD045</strain>
    </source>
</reference>
<proteinExistence type="predicted"/>
<feature type="chain" id="PRO_5046537855" description="Extracellular membrane protein CFEM domain-containing protein" evidence="1">
    <location>
        <begin position="21"/>
        <end position="115"/>
    </location>
</feature>
<feature type="signal peptide" evidence="1">
    <location>
        <begin position="1"/>
        <end position="20"/>
    </location>
</feature>
<name>A0ABQ7JN80_9FUNG</name>
<dbReference type="EMBL" id="JAAAIM010001129">
    <property type="protein sequence ID" value="KAG0282065.1"/>
    <property type="molecule type" value="Genomic_DNA"/>
</dbReference>
<evidence type="ECO:0008006" key="4">
    <source>
        <dbReference type="Google" id="ProtNLM"/>
    </source>
</evidence>